<comment type="caution">
    <text evidence="1">The sequence shown here is derived from an EMBL/GenBank/DDBJ whole genome shotgun (WGS) entry which is preliminary data.</text>
</comment>
<evidence type="ECO:0000313" key="1">
    <source>
        <dbReference type="EMBL" id="PZQ63025.1"/>
    </source>
</evidence>
<accession>A0A2W5PJS4</accession>
<organism evidence="1 2">
    <name type="scientific">Sphingomonas taxi</name>
    <dbReference type="NCBI Taxonomy" id="1549858"/>
    <lineage>
        <taxon>Bacteria</taxon>
        <taxon>Pseudomonadati</taxon>
        <taxon>Pseudomonadota</taxon>
        <taxon>Alphaproteobacteria</taxon>
        <taxon>Sphingomonadales</taxon>
        <taxon>Sphingomonadaceae</taxon>
        <taxon>Sphingomonas</taxon>
    </lineage>
</organism>
<proteinExistence type="predicted"/>
<dbReference type="EMBL" id="QFQI01000001">
    <property type="protein sequence ID" value="PZQ63025.1"/>
    <property type="molecule type" value="Genomic_DNA"/>
</dbReference>
<reference evidence="1 2" key="1">
    <citation type="submission" date="2017-08" db="EMBL/GenBank/DDBJ databases">
        <title>Infants hospitalized years apart are colonized by the same room-sourced microbial strains.</title>
        <authorList>
            <person name="Brooks B."/>
            <person name="Olm M.R."/>
            <person name="Firek B.A."/>
            <person name="Baker R."/>
            <person name="Thomas B.C."/>
            <person name="Morowitz M.J."/>
            <person name="Banfield J.F."/>
        </authorList>
    </citation>
    <scope>NUCLEOTIDE SEQUENCE [LARGE SCALE GENOMIC DNA]</scope>
    <source>
        <strain evidence="1">S2_005_001_R1_22</strain>
    </source>
</reference>
<name>A0A2W5PJS4_9SPHN</name>
<evidence type="ECO:0000313" key="2">
    <source>
        <dbReference type="Proteomes" id="UP000249229"/>
    </source>
</evidence>
<protein>
    <submittedName>
        <fullName evidence="1">Uncharacterized protein</fullName>
    </submittedName>
</protein>
<dbReference type="AlphaFoldDB" id="A0A2W5PJS4"/>
<dbReference type="Proteomes" id="UP000249229">
    <property type="component" value="Unassembled WGS sequence"/>
</dbReference>
<gene>
    <name evidence="1" type="ORF">DI544_02275</name>
</gene>
<sequence>MGNDDMARARAELSARIAAIEWRAGPARLAPDIDRIRHLAQRHRLSAAVTVAQLLGAALARGERGVLVHHWLALLGEAVACERQDEAASRTFAAACAVRFAA</sequence>